<evidence type="ECO:0000313" key="16">
    <source>
        <dbReference type="EMBL" id="SFP39361.1"/>
    </source>
</evidence>
<evidence type="ECO:0000256" key="7">
    <source>
        <dbReference type="ARBA" id="ARBA00023191"/>
    </source>
</evidence>
<feature type="binding site" evidence="12">
    <location>
        <position position="51"/>
    </location>
    <ligand>
        <name>CoA</name>
        <dbReference type="ChEBI" id="CHEBI:57287"/>
    </ligand>
</feature>
<evidence type="ECO:0000256" key="3">
    <source>
        <dbReference type="ARBA" id="ARBA00008342"/>
    </source>
</evidence>
<protein>
    <recommendedName>
        <fullName evidence="5">Enterobactin synthase component D</fullName>
    </recommendedName>
    <alternativeName>
        <fullName evidence="8">4'-phosphopantetheinyl transferase EntD</fullName>
    </alternativeName>
    <alternativeName>
        <fullName evidence="9">Enterochelin synthase D</fullName>
    </alternativeName>
</protein>
<feature type="binding site" evidence="12">
    <location>
        <begin position="94"/>
        <end position="95"/>
    </location>
    <ligand>
        <name>CoA</name>
        <dbReference type="ChEBI" id="CHEBI:57287"/>
    </ligand>
</feature>
<dbReference type="GO" id="GO:0005886">
    <property type="term" value="C:plasma membrane"/>
    <property type="evidence" value="ECO:0007669"/>
    <property type="project" value="TreeGrafter"/>
</dbReference>
<name>A0A662ZHB6_9GAMM</name>
<evidence type="ECO:0000256" key="1">
    <source>
        <dbReference type="ARBA" id="ARBA00003937"/>
    </source>
</evidence>
<feature type="binding site" evidence="12">
    <location>
        <position position="162"/>
    </location>
    <ligand>
        <name>CoA</name>
        <dbReference type="ChEBI" id="CHEBI:57287"/>
    </ligand>
</feature>
<feature type="domain" description="4'-phosphopantetheinyl transferase N-terminal" evidence="15">
    <location>
        <begin position="45"/>
        <end position="104"/>
    </location>
</feature>
<evidence type="ECO:0000313" key="17">
    <source>
        <dbReference type="Proteomes" id="UP000243745"/>
    </source>
</evidence>
<dbReference type="InterPro" id="IPR003542">
    <property type="entry name" value="Enbac_synth_compD-like"/>
</dbReference>
<dbReference type="Gene3D" id="3.90.470.20">
    <property type="entry name" value="4'-phosphopantetheinyl transferase domain"/>
    <property type="match status" value="1"/>
</dbReference>
<evidence type="ECO:0000256" key="5">
    <source>
        <dbReference type="ARBA" id="ARBA00019087"/>
    </source>
</evidence>
<dbReference type="PANTHER" id="PTHR38096:SF1">
    <property type="entry name" value="ENTEROBACTIN SYNTHASE COMPONENT D"/>
    <property type="match status" value="1"/>
</dbReference>
<keyword evidence="13" id="KW-0460">Magnesium</keyword>
<comment type="function">
    <text evidence="1">Involved in the biosynthesis of the siderophore enterobactin (enterochelin), which is a macrocyclic trimeric lactone of N-(2,3-dihydroxybenzoyl)-serine. The serine trilactone serves as a scaffolding for the three catechol functionalities that provide hexadentate coordination for the tightly ligated iron(2+) atoms. Plays an essential role in the assembly of the enterobactin by catalyzing the transfer of the 4'-phosphopantetheine (Ppant) moiety from coenzyme A to the apo-domains of both EntB (ArCP domain) and EntF (PCP domain) to yield their holo-forms which make them competent for the activation of 2,3-dihydroxybenzoate (DHB) and L-serine, respectively.</text>
</comment>
<dbReference type="OrthoDB" id="8210607at2"/>
<dbReference type="UniPathway" id="UPA00017"/>
<evidence type="ECO:0000256" key="12">
    <source>
        <dbReference type="PIRSR" id="PIRSR603542-1"/>
    </source>
</evidence>
<dbReference type="InterPro" id="IPR008278">
    <property type="entry name" value="4-PPantetheinyl_Trfase_dom"/>
</dbReference>
<sequence>MDKFIRSRNQLVINSHSVEIIEFDENGLYDKLPEEYGIEMPFSLDRAVAKRKAEFIAGRIACRRLLDSYGNSGQVSINADRSPAWPDGFTGSISHDGRIACAVVLPRAGENSGIGIDLCVSMTDQNALEVADNICIFNEISQFDSIQLPTMDALRVIFSAKESLYKSIYPIIRRFVDFKEVLISSVTGTPDEGIITFTAANRNDLPLSVVEEFHVHYRRFGHNGITGFITLACNRISCD</sequence>
<keyword evidence="17" id="KW-1185">Reference proteome</keyword>
<comment type="pathway">
    <text evidence="2">Siderophore biosynthesis; enterobactin biosynthesis.</text>
</comment>
<dbReference type="AlphaFoldDB" id="A0A662ZHB6"/>
<keyword evidence="6 16" id="KW-0808">Transferase</keyword>
<keyword evidence="13" id="KW-0479">Metal-binding</keyword>
<dbReference type="GO" id="GO:0009239">
    <property type="term" value="P:enterobactin biosynthetic process"/>
    <property type="evidence" value="ECO:0007669"/>
    <property type="project" value="UniProtKB-UniPathway"/>
</dbReference>
<accession>A0A662ZHB6</accession>
<dbReference type="Proteomes" id="UP000243745">
    <property type="component" value="Unassembled WGS sequence"/>
</dbReference>
<dbReference type="Pfam" id="PF17837">
    <property type="entry name" value="4PPT_N"/>
    <property type="match status" value="1"/>
</dbReference>
<dbReference type="PANTHER" id="PTHR38096">
    <property type="entry name" value="ENTEROBACTIN SYNTHASE COMPONENT D"/>
    <property type="match status" value="1"/>
</dbReference>
<feature type="binding site" evidence="12">
    <location>
        <position position="117"/>
    </location>
    <ligand>
        <name>CoA</name>
        <dbReference type="ChEBI" id="CHEBI:57287"/>
    </ligand>
</feature>
<dbReference type="SUPFAM" id="SSF56214">
    <property type="entry name" value="4'-phosphopantetheinyl transferase"/>
    <property type="match status" value="1"/>
</dbReference>
<keyword evidence="7" id="KW-0259">Enterobactin biosynthesis</keyword>
<dbReference type="EMBL" id="FOXF01000020">
    <property type="protein sequence ID" value="SFP39361.1"/>
    <property type="molecule type" value="Genomic_DNA"/>
</dbReference>
<evidence type="ECO:0000256" key="8">
    <source>
        <dbReference type="ARBA" id="ARBA00029894"/>
    </source>
</evidence>
<dbReference type="RefSeq" id="WP_093142045.1">
    <property type="nucleotide sequence ID" value="NZ_FOXF01000020.1"/>
</dbReference>
<evidence type="ECO:0000256" key="10">
    <source>
        <dbReference type="ARBA" id="ARBA00049176"/>
    </source>
</evidence>
<comment type="catalytic activity">
    <reaction evidence="10">
        <text>apo-[aryl-carrier protein] + CoA = holo-[aryl-carrier protein] + adenosine 3',5'-bisphosphate + H(+)</text>
        <dbReference type="Rhea" id="RHEA:48404"/>
        <dbReference type="Rhea" id="RHEA-COMP:15903"/>
        <dbReference type="Rhea" id="RHEA-COMP:17557"/>
        <dbReference type="ChEBI" id="CHEBI:15378"/>
        <dbReference type="ChEBI" id="CHEBI:29999"/>
        <dbReference type="ChEBI" id="CHEBI:57287"/>
        <dbReference type="ChEBI" id="CHEBI:58343"/>
        <dbReference type="ChEBI" id="CHEBI:64479"/>
    </reaction>
</comment>
<evidence type="ECO:0000256" key="9">
    <source>
        <dbReference type="ARBA" id="ARBA00031996"/>
    </source>
</evidence>
<dbReference type="Pfam" id="PF01648">
    <property type="entry name" value="ACPS"/>
    <property type="match status" value="1"/>
</dbReference>
<evidence type="ECO:0000256" key="2">
    <source>
        <dbReference type="ARBA" id="ARBA00004993"/>
    </source>
</evidence>
<dbReference type="GO" id="GO:0008897">
    <property type="term" value="F:holo-[acyl-carrier-protein] synthase activity"/>
    <property type="evidence" value="ECO:0007669"/>
    <property type="project" value="InterPro"/>
</dbReference>
<evidence type="ECO:0000259" key="14">
    <source>
        <dbReference type="Pfam" id="PF01648"/>
    </source>
</evidence>
<comment type="subunit">
    <text evidence="4">EntB, EntD, EntE, and EntF form a multienzyme complex called enterobactin synthase.</text>
</comment>
<dbReference type="PRINTS" id="PR01399">
    <property type="entry name" value="ENTSNTHTASED"/>
</dbReference>
<proteinExistence type="inferred from homology"/>
<evidence type="ECO:0000256" key="6">
    <source>
        <dbReference type="ARBA" id="ARBA00022679"/>
    </source>
</evidence>
<evidence type="ECO:0000256" key="11">
    <source>
        <dbReference type="ARBA" id="ARBA00049191"/>
    </source>
</evidence>
<comment type="similarity">
    <text evidence="3">Belongs to the P-Pant transferase superfamily. EntD family.</text>
</comment>
<evidence type="ECO:0000256" key="4">
    <source>
        <dbReference type="ARBA" id="ARBA00011503"/>
    </source>
</evidence>
<evidence type="ECO:0000256" key="13">
    <source>
        <dbReference type="PIRSR" id="PIRSR603542-2"/>
    </source>
</evidence>
<reference evidence="16 17" key="1">
    <citation type="submission" date="2016-10" db="EMBL/GenBank/DDBJ databases">
        <authorList>
            <person name="Varghese N."/>
            <person name="Submissions S."/>
        </authorList>
    </citation>
    <scope>NUCLEOTIDE SEQUENCE [LARGE SCALE GENOMIC DNA]</scope>
    <source>
        <strain evidence="16 17">DSM 1361</strain>
    </source>
</reference>
<dbReference type="GO" id="GO:0009366">
    <property type="term" value="C:enterobactin synthetase complex"/>
    <property type="evidence" value="ECO:0007669"/>
    <property type="project" value="InterPro"/>
</dbReference>
<feature type="binding site" evidence="12">
    <location>
        <position position="59"/>
    </location>
    <ligand>
        <name>CoA</name>
        <dbReference type="ChEBI" id="CHEBI:57287"/>
    </ligand>
</feature>
<gene>
    <name evidence="16" type="ORF">SAMN02910344_01269</name>
</gene>
<feature type="binding site" evidence="13">
    <location>
        <position position="117"/>
    </location>
    <ligand>
        <name>Mg(2+)</name>
        <dbReference type="ChEBI" id="CHEBI:18420"/>
    </ligand>
</feature>
<comment type="catalytic activity">
    <reaction evidence="11">
        <text>apo-[peptidyl-carrier protein] + CoA = holo-[peptidyl-carrier protein] + adenosine 3',5'-bisphosphate + H(+)</text>
        <dbReference type="Rhea" id="RHEA:46228"/>
        <dbReference type="Rhea" id="RHEA-COMP:11479"/>
        <dbReference type="Rhea" id="RHEA-COMP:11480"/>
        <dbReference type="ChEBI" id="CHEBI:15378"/>
        <dbReference type="ChEBI" id="CHEBI:29999"/>
        <dbReference type="ChEBI" id="CHEBI:57287"/>
        <dbReference type="ChEBI" id="CHEBI:58343"/>
        <dbReference type="ChEBI" id="CHEBI:64479"/>
    </reaction>
</comment>
<evidence type="ECO:0000259" key="15">
    <source>
        <dbReference type="Pfam" id="PF17837"/>
    </source>
</evidence>
<dbReference type="GO" id="GO:0000287">
    <property type="term" value="F:magnesium ion binding"/>
    <property type="evidence" value="ECO:0007669"/>
    <property type="project" value="InterPro"/>
</dbReference>
<dbReference type="InterPro" id="IPR041354">
    <property type="entry name" value="4PPT_N"/>
</dbReference>
<dbReference type="InterPro" id="IPR037143">
    <property type="entry name" value="4-PPantetheinyl_Trfase_dom_sf"/>
</dbReference>
<comment type="cofactor">
    <cofactor evidence="13">
        <name>Mg(2+)</name>
        <dbReference type="ChEBI" id="CHEBI:18420"/>
    </cofactor>
</comment>
<feature type="domain" description="4'-phosphopantetheinyl transferase" evidence="14">
    <location>
        <begin position="113"/>
        <end position="185"/>
    </location>
</feature>
<organism evidence="16 17">
    <name type="scientific">Ruminobacter amylophilus</name>
    <dbReference type="NCBI Taxonomy" id="867"/>
    <lineage>
        <taxon>Bacteria</taxon>
        <taxon>Pseudomonadati</taxon>
        <taxon>Pseudomonadota</taxon>
        <taxon>Gammaproteobacteria</taxon>
        <taxon>Aeromonadales</taxon>
        <taxon>Succinivibrionaceae</taxon>
        <taxon>Ruminobacter</taxon>
    </lineage>
</organism>
<feature type="binding site" evidence="12">
    <location>
        <position position="166"/>
    </location>
    <ligand>
        <name>CoA</name>
        <dbReference type="ChEBI" id="CHEBI:57287"/>
    </ligand>
</feature>